<dbReference type="InterPro" id="IPR013655">
    <property type="entry name" value="PAS_fold_3"/>
</dbReference>
<dbReference type="Pfam" id="PF08447">
    <property type="entry name" value="PAS_3"/>
    <property type="match status" value="1"/>
</dbReference>
<dbReference type="InterPro" id="IPR036097">
    <property type="entry name" value="HisK_dim/P_sf"/>
</dbReference>
<protein>
    <recommendedName>
        <fullName evidence="9">Circadian input-output histidine kinase CikA</fullName>
        <ecNumber evidence="3">2.7.13.3</ecNumber>
    </recommendedName>
    <alternativeName>
        <fullName evidence="4">Stage 0 sporulation protein A homolog</fullName>
    </alternativeName>
</protein>
<dbReference type="SUPFAM" id="SSF55874">
    <property type="entry name" value="ATPase domain of HSP90 chaperone/DNA topoisomerase II/histidine kinase"/>
    <property type="match status" value="1"/>
</dbReference>
<evidence type="ECO:0000256" key="4">
    <source>
        <dbReference type="ARBA" id="ARBA00018672"/>
    </source>
</evidence>
<dbReference type="Gene3D" id="3.40.50.2300">
    <property type="match status" value="1"/>
</dbReference>
<dbReference type="Gene3D" id="3.30.450.20">
    <property type="entry name" value="PAS domain"/>
    <property type="match status" value="3"/>
</dbReference>
<dbReference type="InterPro" id="IPR001789">
    <property type="entry name" value="Sig_transdc_resp-reg_receiver"/>
</dbReference>
<dbReference type="STRING" id="69895.SAMN05192551_102223"/>
<dbReference type="Pfam" id="PF02518">
    <property type="entry name" value="HATPase_c"/>
    <property type="match status" value="1"/>
</dbReference>
<feature type="domain" description="PAC" evidence="15">
    <location>
        <begin position="103"/>
        <end position="156"/>
    </location>
</feature>
<evidence type="ECO:0000256" key="7">
    <source>
        <dbReference type="ARBA" id="ARBA00023012"/>
    </source>
</evidence>
<dbReference type="InterPro" id="IPR000700">
    <property type="entry name" value="PAS-assoc_C"/>
</dbReference>
<feature type="domain" description="PAS" evidence="14">
    <location>
        <begin position="31"/>
        <end position="99"/>
    </location>
</feature>
<evidence type="ECO:0000313" key="16">
    <source>
        <dbReference type="EMBL" id="SFH69692.1"/>
    </source>
</evidence>
<dbReference type="Proteomes" id="UP000199287">
    <property type="component" value="Unassembled WGS sequence"/>
</dbReference>
<dbReference type="PRINTS" id="PR00344">
    <property type="entry name" value="BCTRLSENSOR"/>
</dbReference>
<dbReference type="Pfam" id="PF00512">
    <property type="entry name" value="HisKA"/>
    <property type="match status" value="1"/>
</dbReference>
<dbReference type="InterPro" id="IPR036890">
    <property type="entry name" value="HATPase_C_sf"/>
</dbReference>
<dbReference type="SMART" id="SM00388">
    <property type="entry name" value="HisKA"/>
    <property type="match status" value="1"/>
</dbReference>
<dbReference type="PANTHER" id="PTHR45339:SF5">
    <property type="entry name" value="HISTIDINE KINASE"/>
    <property type="match status" value="1"/>
</dbReference>
<evidence type="ECO:0000256" key="2">
    <source>
        <dbReference type="ARBA" id="ARBA00006402"/>
    </source>
</evidence>
<dbReference type="InterPro" id="IPR003594">
    <property type="entry name" value="HATPase_dom"/>
</dbReference>
<evidence type="ECO:0000256" key="8">
    <source>
        <dbReference type="ARBA" id="ARBA00024867"/>
    </source>
</evidence>
<evidence type="ECO:0000259" key="14">
    <source>
        <dbReference type="PROSITE" id="PS50112"/>
    </source>
</evidence>
<dbReference type="SUPFAM" id="SSF55785">
    <property type="entry name" value="PYP-like sensor domain (PAS domain)"/>
    <property type="match status" value="3"/>
</dbReference>
<dbReference type="PROSITE" id="PS50109">
    <property type="entry name" value="HIS_KIN"/>
    <property type="match status" value="1"/>
</dbReference>
<dbReference type="SMART" id="SM00448">
    <property type="entry name" value="REC"/>
    <property type="match status" value="1"/>
</dbReference>
<dbReference type="SMART" id="SM00387">
    <property type="entry name" value="HATPase_c"/>
    <property type="match status" value="1"/>
</dbReference>
<feature type="domain" description="Histidine kinase" evidence="12">
    <location>
        <begin position="425"/>
        <end position="646"/>
    </location>
</feature>
<evidence type="ECO:0000256" key="6">
    <source>
        <dbReference type="ARBA" id="ARBA00022777"/>
    </source>
</evidence>
<evidence type="ECO:0000259" key="12">
    <source>
        <dbReference type="PROSITE" id="PS50109"/>
    </source>
</evidence>
<dbReference type="SUPFAM" id="SSF52172">
    <property type="entry name" value="CheY-like"/>
    <property type="match status" value="1"/>
</dbReference>
<dbReference type="PANTHER" id="PTHR45339">
    <property type="entry name" value="HYBRID SIGNAL TRANSDUCTION HISTIDINE KINASE J"/>
    <property type="match status" value="1"/>
</dbReference>
<keyword evidence="6" id="KW-0808">Transferase</keyword>
<organism evidence="16 17">
    <name type="scientific">Tindallia magadiensis</name>
    <dbReference type="NCBI Taxonomy" id="69895"/>
    <lineage>
        <taxon>Bacteria</taxon>
        <taxon>Bacillati</taxon>
        <taxon>Bacillota</taxon>
        <taxon>Clostridia</taxon>
        <taxon>Peptostreptococcales</taxon>
        <taxon>Tindalliaceae</taxon>
        <taxon>Tindallia</taxon>
    </lineage>
</organism>
<dbReference type="AlphaFoldDB" id="A0A1I3C575"/>
<comment type="similarity">
    <text evidence="2">In the N-terminal section; belongs to the phytochrome family.</text>
</comment>
<comment type="catalytic activity">
    <reaction evidence="1">
        <text>ATP + protein L-histidine = ADP + protein N-phospho-L-histidine.</text>
        <dbReference type="EC" id="2.7.13.3"/>
    </reaction>
</comment>
<dbReference type="InterPro" id="IPR035965">
    <property type="entry name" value="PAS-like_dom_sf"/>
</dbReference>
<feature type="domain" description="PAC" evidence="15">
    <location>
        <begin position="356"/>
        <end position="407"/>
    </location>
</feature>
<keyword evidence="11" id="KW-0175">Coiled coil</keyword>
<dbReference type="InterPro" id="IPR011006">
    <property type="entry name" value="CheY-like_superfamily"/>
</dbReference>
<evidence type="ECO:0000313" key="17">
    <source>
        <dbReference type="Proteomes" id="UP000199287"/>
    </source>
</evidence>
<dbReference type="InterPro" id="IPR003661">
    <property type="entry name" value="HisK_dim/P_dom"/>
</dbReference>
<dbReference type="PROSITE" id="PS50112">
    <property type="entry name" value="PAS"/>
    <property type="match status" value="3"/>
</dbReference>
<feature type="domain" description="PAS" evidence="14">
    <location>
        <begin position="283"/>
        <end position="327"/>
    </location>
</feature>
<dbReference type="GO" id="GO:0000155">
    <property type="term" value="F:phosphorelay sensor kinase activity"/>
    <property type="evidence" value="ECO:0007669"/>
    <property type="project" value="InterPro"/>
</dbReference>
<dbReference type="EMBL" id="FOQA01000002">
    <property type="protein sequence ID" value="SFH69692.1"/>
    <property type="molecule type" value="Genomic_DNA"/>
</dbReference>
<dbReference type="CDD" id="cd00130">
    <property type="entry name" value="PAS"/>
    <property type="match status" value="2"/>
</dbReference>
<evidence type="ECO:0000256" key="1">
    <source>
        <dbReference type="ARBA" id="ARBA00000085"/>
    </source>
</evidence>
<dbReference type="Pfam" id="PF00072">
    <property type="entry name" value="Response_reg"/>
    <property type="match status" value="1"/>
</dbReference>
<dbReference type="Gene3D" id="1.10.287.130">
    <property type="match status" value="1"/>
</dbReference>
<feature type="coiled-coil region" evidence="11">
    <location>
        <begin position="397"/>
        <end position="425"/>
    </location>
</feature>
<name>A0A1I3C575_9FIRM</name>
<evidence type="ECO:0000259" key="15">
    <source>
        <dbReference type="PROSITE" id="PS50113"/>
    </source>
</evidence>
<dbReference type="SMART" id="SM00091">
    <property type="entry name" value="PAS"/>
    <property type="match status" value="3"/>
</dbReference>
<dbReference type="CDD" id="cd00082">
    <property type="entry name" value="HisKA"/>
    <property type="match status" value="1"/>
</dbReference>
<accession>A0A1I3C575</accession>
<evidence type="ECO:0000256" key="10">
    <source>
        <dbReference type="PROSITE-ProRule" id="PRU00169"/>
    </source>
</evidence>
<feature type="modified residue" description="4-aspartylphosphate" evidence="10">
    <location>
        <position position="720"/>
    </location>
</feature>
<reference evidence="17" key="1">
    <citation type="submission" date="2016-10" db="EMBL/GenBank/DDBJ databases">
        <authorList>
            <person name="Varghese N."/>
            <person name="Submissions S."/>
        </authorList>
    </citation>
    <scope>NUCLEOTIDE SEQUENCE [LARGE SCALE GENOMIC DNA]</scope>
    <source>
        <strain evidence="17">Z-7934</strain>
    </source>
</reference>
<dbReference type="EC" id="2.7.13.3" evidence="3"/>
<dbReference type="InterPro" id="IPR004358">
    <property type="entry name" value="Sig_transdc_His_kin-like_C"/>
</dbReference>
<proteinExistence type="inferred from homology"/>
<gene>
    <name evidence="16" type="ORF">SAMN05192551_102223</name>
</gene>
<dbReference type="RefSeq" id="WP_177208785.1">
    <property type="nucleotide sequence ID" value="NZ_FOQA01000002.1"/>
</dbReference>
<feature type="domain" description="PAS" evidence="14">
    <location>
        <begin position="177"/>
        <end position="236"/>
    </location>
</feature>
<dbReference type="Gene3D" id="3.30.565.10">
    <property type="entry name" value="Histidine kinase-like ATPase, C-terminal domain"/>
    <property type="match status" value="1"/>
</dbReference>
<dbReference type="FunFam" id="3.30.565.10:FF:000010">
    <property type="entry name" value="Sensor histidine kinase RcsC"/>
    <property type="match status" value="1"/>
</dbReference>
<dbReference type="InterPro" id="IPR000014">
    <property type="entry name" value="PAS"/>
</dbReference>
<dbReference type="PROSITE" id="PS50113">
    <property type="entry name" value="PAC"/>
    <property type="match status" value="2"/>
</dbReference>
<sequence>MGNKRRKHILRSKPMKKMTTLKNSQKELCILKRALHHSGTTTWASDYHLNIIYAMDTWTKLLGYSPEEVENSLDFFKEAIHPEDRQRELEARDRHFKGELPEFHVVFRMQARNGHYRWVRARGEVVGRGGNGEPFGMVGIHEDLTKQRQMMMRIHKNEEKYQLLCNSMKQAMAYHRIIVDETGKPCDYVFLEMNDAFEQHTGLSKNDLIGKTVLEVLPETEAEWIERYGKVALTGKSEHFIQYAKSLKRYYEVDVYCPQEGYFAVLFNDITDRIQANQELKHQKAVMDGLFRTSPDALVLIDCNGIVQRVNQQFTEVFLYTAQEALGSHIDALIANEEQHAAATELNERAKYTPDLEVETERTRKDGSIVPIMIRSQPYYLDGVMMGHQVIYTDITYRKAQEEMLRKAKEAADEANETKSRFLSNISHEMRTPMNGIYGAAMLLENTELSAEQEELVQMLKESSDRMMNTVADLLDISKLEQGSIVLKDDSFDLCKAIIKTIEPFQRMGEKRKVKLVTRCDFDHATYVRGDAGKLQRILYHLVANAFKFTQEGTVEVEVSLKEYQEPIGIFRFMIKDTGIGIQQNEIHQLFKSFTQLDDSNKKSYQGTGLGLTIVHKLLDQMGGTVHVESSPSKGSLFYFDLPFRIEENIGLISGIEKKESQLSLGTKNMKILAVEDDKISQLLLIKIMKEMNIELDLASDGLKAINLYGEKQYDLILMDVQLPSISGLEVTSVIRSFESRTDEHTPIIGVSAHAMNQDKEECLAVGMDDYLEKPIDFKQLSRMIKKWTHC</sequence>
<keyword evidence="6" id="KW-0418">Kinase</keyword>
<evidence type="ECO:0000256" key="9">
    <source>
        <dbReference type="ARBA" id="ARBA00074306"/>
    </source>
</evidence>
<dbReference type="CDD" id="cd17546">
    <property type="entry name" value="REC_hyHK_CKI1_RcsC-like"/>
    <property type="match status" value="1"/>
</dbReference>
<dbReference type="InterPro" id="IPR001610">
    <property type="entry name" value="PAC"/>
</dbReference>
<dbReference type="SUPFAM" id="SSF47384">
    <property type="entry name" value="Homodimeric domain of signal transducing histidine kinase"/>
    <property type="match status" value="1"/>
</dbReference>
<evidence type="ECO:0000259" key="13">
    <source>
        <dbReference type="PROSITE" id="PS50110"/>
    </source>
</evidence>
<evidence type="ECO:0000256" key="11">
    <source>
        <dbReference type="SAM" id="Coils"/>
    </source>
</evidence>
<comment type="function">
    <text evidence="8">May play the central regulatory role in sporulation. It may be an element of the effector pathway responsible for the activation of sporulation genes in response to nutritional stress. Spo0A may act in concert with spo0H (a sigma factor) to control the expression of some genes that are critical to the sporulation process.</text>
</comment>
<keyword evidence="5 10" id="KW-0597">Phosphoprotein</keyword>
<dbReference type="SMART" id="SM00086">
    <property type="entry name" value="PAC"/>
    <property type="match status" value="2"/>
</dbReference>
<dbReference type="Pfam" id="PF13426">
    <property type="entry name" value="PAS_9"/>
    <property type="match status" value="2"/>
</dbReference>
<evidence type="ECO:0000256" key="5">
    <source>
        <dbReference type="ARBA" id="ARBA00022553"/>
    </source>
</evidence>
<feature type="domain" description="Response regulatory" evidence="13">
    <location>
        <begin position="671"/>
        <end position="789"/>
    </location>
</feature>
<keyword evidence="7" id="KW-0902">Two-component regulatory system</keyword>
<dbReference type="InterPro" id="IPR005467">
    <property type="entry name" value="His_kinase_dom"/>
</dbReference>
<evidence type="ECO:0000256" key="3">
    <source>
        <dbReference type="ARBA" id="ARBA00012438"/>
    </source>
</evidence>
<dbReference type="CDD" id="cd16922">
    <property type="entry name" value="HATPase_EvgS-ArcB-TorS-like"/>
    <property type="match status" value="1"/>
</dbReference>
<dbReference type="NCBIfam" id="TIGR00229">
    <property type="entry name" value="sensory_box"/>
    <property type="match status" value="3"/>
</dbReference>
<keyword evidence="17" id="KW-1185">Reference proteome</keyword>
<dbReference type="PROSITE" id="PS50110">
    <property type="entry name" value="RESPONSE_REGULATORY"/>
    <property type="match status" value="1"/>
</dbReference>